<dbReference type="GO" id="GO:0004930">
    <property type="term" value="F:G protein-coupled receptor activity"/>
    <property type="evidence" value="ECO:0007669"/>
    <property type="project" value="InterPro"/>
</dbReference>
<feature type="transmembrane region" description="Helical" evidence="5">
    <location>
        <begin position="6"/>
        <end position="27"/>
    </location>
</feature>
<dbReference type="CDD" id="cd00637">
    <property type="entry name" value="7tm_classA_rhodopsin-like"/>
    <property type="match status" value="1"/>
</dbReference>
<keyword evidence="8" id="KW-1185">Reference proteome</keyword>
<dbReference type="OrthoDB" id="5853168at2759"/>
<evidence type="ECO:0000256" key="3">
    <source>
        <dbReference type="ARBA" id="ARBA00022989"/>
    </source>
</evidence>
<dbReference type="PANTHER" id="PTHR23360">
    <property type="entry name" value="G-PROTEIN COUPLED RECEPTORS FAMILY 1 PROFILE DOMAIN-CONTAINING PROTEIN-RELATED"/>
    <property type="match status" value="1"/>
</dbReference>
<dbReference type="PANTHER" id="PTHR23360:SF37">
    <property type="entry name" value="G-PROTEIN COUPLED RECEPTORS FAMILY 1 PROFILE DOMAIN-CONTAINING PROTEIN"/>
    <property type="match status" value="1"/>
</dbReference>
<proteinExistence type="predicted"/>
<dbReference type="EMBL" id="AZBU02000009">
    <property type="protein sequence ID" value="TKR65535.1"/>
    <property type="molecule type" value="Genomic_DNA"/>
</dbReference>
<dbReference type="SUPFAM" id="SSF81321">
    <property type="entry name" value="Family A G protein-coupled receptor-like"/>
    <property type="match status" value="1"/>
</dbReference>
<dbReference type="InterPro" id="IPR019424">
    <property type="entry name" value="7TM_GPCR_Srsx"/>
</dbReference>
<feature type="transmembrane region" description="Helical" evidence="5">
    <location>
        <begin position="84"/>
        <end position="105"/>
    </location>
</feature>
<dbReference type="AlphaFoldDB" id="A0A4V5ZZA1"/>
<comment type="caution">
    <text evidence="7">The sequence shown here is derived from an EMBL/GenBank/DDBJ whole genome shotgun (WGS) entry which is preliminary data.</text>
</comment>
<evidence type="ECO:0000256" key="5">
    <source>
        <dbReference type="SAM" id="Phobius"/>
    </source>
</evidence>
<comment type="subcellular location">
    <subcellularLocation>
        <location evidence="1">Membrane</location>
    </subcellularLocation>
</comment>
<feature type="transmembrane region" description="Helical" evidence="5">
    <location>
        <begin position="134"/>
        <end position="153"/>
    </location>
</feature>
<evidence type="ECO:0000313" key="7">
    <source>
        <dbReference type="EMBL" id="TKR65535.1"/>
    </source>
</evidence>
<dbReference type="Gene3D" id="1.20.1070.10">
    <property type="entry name" value="Rhodopsin 7-helix transmembrane proteins"/>
    <property type="match status" value="1"/>
</dbReference>
<protein>
    <recommendedName>
        <fullName evidence="6">G-protein coupled receptors family 1 profile domain-containing protein</fullName>
    </recommendedName>
</protein>
<sequence length="254" mass="28854">MFLLHLTSAIMFLIGGFGIFGNLNLIWATYRTLPSNRKASCGHLIGSLAFLDLICIVFEWENALRLLLGIENHRRTCFWAISPYLYAINFQASLILVIALDRVCAMLYPMKYKQKACNPPLGYPPLVSMIWNRWILTVDSTTIVLYIVALLALTQNDKIERRVLVLDPTREDNEDSQRGRGGVCVFLVFLPLLGSLCYNDRPQRQCGAHYPDRGEQFKALIHLDLKYCQRSANVTTVSMSSIGNNTKNFSTQRV</sequence>
<evidence type="ECO:0000256" key="4">
    <source>
        <dbReference type="ARBA" id="ARBA00023136"/>
    </source>
</evidence>
<keyword evidence="2 5" id="KW-0812">Transmembrane</keyword>
<dbReference type="InterPro" id="IPR047130">
    <property type="entry name" value="7TM_GPCR_Srsx_nematod"/>
</dbReference>
<dbReference type="GO" id="GO:0016020">
    <property type="term" value="C:membrane"/>
    <property type="evidence" value="ECO:0007669"/>
    <property type="project" value="UniProtKB-SubCell"/>
</dbReference>
<evidence type="ECO:0000313" key="8">
    <source>
        <dbReference type="Proteomes" id="UP000298663"/>
    </source>
</evidence>
<accession>A0A4V5ZZA1</accession>
<dbReference type="InterPro" id="IPR000276">
    <property type="entry name" value="GPCR_Rhodpsn"/>
</dbReference>
<evidence type="ECO:0000259" key="6">
    <source>
        <dbReference type="PROSITE" id="PS50262"/>
    </source>
</evidence>
<reference evidence="7 8" key="1">
    <citation type="journal article" date="2015" name="Genome Biol.">
        <title>Comparative genomics of Steinernema reveals deeply conserved gene regulatory networks.</title>
        <authorList>
            <person name="Dillman A.R."/>
            <person name="Macchietto M."/>
            <person name="Porter C.F."/>
            <person name="Rogers A."/>
            <person name="Williams B."/>
            <person name="Antoshechkin I."/>
            <person name="Lee M.M."/>
            <person name="Goodwin Z."/>
            <person name="Lu X."/>
            <person name="Lewis E.E."/>
            <person name="Goodrich-Blair H."/>
            <person name="Stock S.P."/>
            <person name="Adams B.J."/>
            <person name="Sternberg P.W."/>
            <person name="Mortazavi A."/>
        </authorList>
    </citation>
    <scope>NUCLEOTIDE SEQUENCE [LARGE SCALE GENOMIC DNA]</scope>
    <source>
        <strain evidence="7 8">ALL</strain>
    </source>
</reference>
<gene>
    <name evidence="7" type="ORF">L596_025926</name>
</gene>
<feature type="domain" description="G-protein coupled receptors family 1 profile" evidence="6">
    <location>
        <begin position="21"/>
        <end position="138"/>
    </location>
</feature>
<name>A0A4V5ZZA1_STECR</name>
<keyword evidence="3 5" id="KW-1133">Transmembrane helix</keyword>
<dbReference type="SMART" id="SM01381">
    <property type="entry name" value="7TM_GPCR_Srsx"/>
    <property type="match status" value="1"/>
</dbReference>
<dbReference type="Proteomes" id="UP000298663">
    <property type="component" value="Unassembled WGS sequence"/>
</dbReference>
<keyword evidence="4 5" id="KW-0472">Membrane</keyword>
<organism evidence="7 8">
    <name type="scientific">Steinernema carpocapsae</name>
    <name type="common">Entomopathogenic nematode</name>
    <dbReference type="NCBI Taxonomy" id="34508"/>
    <lineage>
        <taxon>Eukaryota</taxon>
        <taxon>Metazoa</taxon>
        <taxon>Ecdysozoa</taxon>
        <taxon>Nematoda</taxon>
        <taxon>Chromadorea</taxon>
        <taxon>Rhabditida</taxon>
        <taxon>Tylenchina</taxon>
        <taxon>Panagrolaimomorpha</taxon>
        <taxon>Strongyloidoidea</taxon>
        <taxon>Steinernematidae</taxon>
        <taxon>Steinernema</taxon>
    </lineage>
</organism>
<dbReference type="Pfam" id="PF10320">
    <property type="entry name" value="7TM_GPCR_Srsx"/>
    <property type="match status" value="1"/>
</dbReference>
<evidence type="ECO:0000256" key="1">
    <source>
        <dbReference type="ARBA" id="ARBA00004370"/>
    </source>
</evidence>
<dbReference type="PROSITE" id="PS50262">
    <property type="entry name" value="G_PROTEIN_RECEP_F1_2"/>
    <property type="match status" value="1"/>
</dbReference>
<dbReference type="InterPro" id="IPR017452">
    <property type="entry name" value="GPCR_Rhodpsn_7TM"/>
</dbReference>
<evidence type="ECO:0000256" key="2">
    <source>
        <dbReference type="ARBA" id="ARBA00022692"/>
    </source>
</evidence>
<reference evidence="7 8" key="2">
    <citation type="journal article" date="2019" name="G3 (Bethesda)">
        <title>Hybrid Assembly of the Genome of the Entomopathogenic Nematode Steinernema carpocapsae Identifies the X-Chromosome.</title>
        <authorList>
            <person name="Serra L."/>
            <person name="Macchietto M."/>
            <person name="Macias-Munoz A."/>
            <person name="McGill C.J."/>
            <person name="Rodriguez I.M."/>
            <person name="Rodriguez B."/>
            <person name="Murad R."/>
            <person name="Mortazavi A."/>
        </authorList>
    </citation>
    <scope>NUCLEOTIDE SEQUENCE [LARGE SCALE GENOMIC DNA]</scope>
    <source>
        <strain evidence="7 8">ALL</strain>
    </source>
</reference>